<sequence length="200" mass="23076">MRRYHDFLEKIRDSIFVEDQLPEQADIIFVPGNGYPHMARKAAELYQEGRSARILPSGKYSVTVGAFEKAGQECDVYGTGFETEWQFLQRVLLYHGVPEEAILREEQATYTYENAVFSRKVTEQAGISVKKAILCCKNYHAGRALMYYQLLYPETEFYVAPVSVDGITKENWAETEKGIEEVTEEVKRIFCQFSLLMKLK</sequence>
<name>A0A9D1WJJ5_9FIRM</name>
<dbReference type="CDD" id="cd06259">
    <property type="entry name" value="YdcF-like"/>
    <property type="match status" value="1"/>
</dbReference>
<dbReference type="AlphaFoldDB" id="A0A9D1WJJ5"/>
<dbReference type="Gene3D" id="3.40.50.620">
    <property type="entry name" value="HUPs"/>
    <property type="match status" value="1"/>
</dbReference>
<dbReference type="InterPro" id="IPR051599">
    <property type="entry name" value="Cell_Envelope_Assoc"/>
</dbReference>
<dbReference type="PANTHER" id="PTHR30336:SF20">
    <property type="entry name" value="DUF218 DOMAIN-CONTAINING PROTEIN"/>
    <property type="match status" value="1"/>
</dbReference>
<evidence type="ECO:0000313" key="3">
    <source>
        <dbReference type="Proteomes" id="UP000886817"/>
    </source>
</evidence>
<accession>A0A9D1WJJ5</accession>
<dbReference type="InterPro" id="IPR014729">
    <property type="entry name" value="Rossmann-like_a/b/a_fold"/>
</dbReference>
<dbReference type="Pfam" id="PF02698">
    <property type="entry name" value="DUF218"/>
    <property type="match status" value="1"/>
</dbReference>
<evidence type="ECO:0000313" key="2">
    <source>
        <dbReference type="EMBL" id="HIX60350.1"/>
    </source>
</evidence>
<dbReference type="InterPro" id="IPR003848">
    <property type="entry name" value="DUF218"/>
</dbReference>
<dbReference type="Proteomes" id="UP000886817">
    <property type="component" value="Unassembled WGS sequence"/>
</dbReference>
<reference evidence="2" key="2">
    <citation type="submission" date="2021-04" db="EMBL/GenBank/DDBJ databases">
        <authorList>
            <person name="Gilroy R."/>
        </authorList>
    </citation>
    <scope>NUCLEOTIDE SEQUENCE</scope>
    <source>
        <strain evidence="2">ChiSjej1B19-8411</strain>
    </source>
</reference>
<dbReference type="GO" id="GO:0005886">
    <property type="term" value="C:plasma membrane"/>
    <property type="evidence" value="ECO:0007669"/>
    <property type="project" value="TreeGrafter"/>
</dbReference>
<comment type="caution">
    <text evidence="2">The sequence shown here is derived from an EMBL/GenBank/DDBJ whole genome shotgun (WGS) entry which is preliminary data.</text>
</comment>
<gene>
    <name evidence="2" type="ORF">IAA45_11640</name>
</gene>
<protein>
    <submittedName>
        <fullName evidence="2">YdcF family protein</fullName>
    </submittedName>
</protein>
<dbReference type="PANTHER" id="PTHR30336">
    <property type="entry name" value="INNER MEMBRANE PROTEIN, PROBABLE PERMEASE"/>
    <property type="match status" value="1"/>
</dbReference>
<reference evidence="2" key="1">
    <citation type="journal article" date="2021" name="PeerJ">
        <title>Extensive microbial diversity within the chicken gut microbiome revealed by metagenomics and culture.</title>
        <authorList>
            <person name="Gilroy R."/>
            <person name="Ravi A."/>
            <person name="Getino M."/>
            <person name="Pursley I."/>
            <person name="Horton D.L."/>
            <person name="Alikhan N.F."/>
            <person name="Baker D."/>
            <person name="Gharbi K."/>
            <person name="Hall N."/>
            <person name="Watson M."/>
            <person name="Adriaenssens E.M."/>
            <person name="Foster-Nyarko E."/>
            <person name="Jarju S."/>
            <person name="Secka A."/>
            <person name="Antonio M."/>
            <person name="Oren A."/>
            <person name="Chaudhuri R.R."/>
            <person name="La Ragione R."/>
            <person name="Hildebrand F."/>
            <person name="Pallen M.J."/>
        </authorList>
    </citation>
    <scope>NUCLEOTIDE SEQUENCE</scope>
    <source>
        <strain evidence="2">ChiSjej1B19-8411</strain>
    </source>
</reference>
<proteinExistence type="predicted"/>
<dbReference type="EMBL" id="DXEX01000247">
    <property type="protein sequence ID" value="HIX60350.1"/>
    <property type="molecule type" value="Genomic_DNA"/>
</dbReference>
<organism evidence="2 3">
    <name type="scientific">Candidatus Blautia gallistercoris</name>
    <dbReference type="NCBI Taxonomy" id="2838490"/>
    <lineage>
        <taxon>Bacteria</taxon>
        <taxon>Bacillati</taxon>
        <taxon>Bacillota</taxon>
        <taxon>Clostridia</taxon>
        <taxon>Lachnospirales</taxon>
        <taxon>Lachnospiraceae</taxon>
        <taxon>Blautia</taxon>
    </lineage>
</organism>
<feature type="domain" description="DUF218" evidence="1">
    <location>
        <begin position="26"/>
        <end position="171"/>
    </location>
</feature>
<evidence type="ECO:0000259" key="1">
    <source>
        <dbReference type="Pfam" id="PF02698"/>
    </source>
</evidence>